<name>A0ABS9E6M3_9HYPH</name>
<dbReference type="Proteomes" id="UP001201217">
    <property type="component" value="Unassembled WGS sequence"/>
</dbReference>
<sequence>MKRFLIIFFAIALLPFSAAAKDINAERVSSRETREISYADPKSAFGEISNHTFTFKRMKGTARRGKDAFPFGGTVVAYFAPNGKILVWAKREEKVHAGKWWIGKAKDEKVGNLICMDFANHRELGLCGVIKYFGKNIYYRAKGNVFNLRAGAAVPKVVRSHSRDLQDIADRLGM</sequence>
<protein>
    <submittedName>
        <fullName evidence="2">Uncharacterized protein</fullName>
    </submittedName>
</protein>
<feature type="signal peptide" evidence="1">
    <location>
        <begin position="1"/>
        <end position="20"/>
    </location>
</feature>
<evidence type="ECO:0000313" key="2">
    <source>
        <dbReference type="EMBL" id="MCF4098525.1"/>
    </source>
</evidence>
<feature type="chain" id="PRO_5045601473" evidence="1">
    <location>
        <begin position="21"/>
        <end position="174"/>
    </location>
</feature>
<evidence type="ECO:0000256" key="1">
    <source>
        <dbReference type="SAM" id="SignalP"/>
    </source>
</evidence>
<dbReference type="RefSeq" id="WP_236114042.1">
    <property type="nucleotide sequence ID" value="NZ_JAKGTI010000001.1"/>
</dbReference>
<evidence type="ECO:0000313" key="3">
    <source>
        <dbReference type="Proteomes" id="UP001201217"/>
    </source>
</evidence>
<dbReference type="EMBL" id="JAKGTI010000001">
    <property type="protein sequence ID" value="MCF4098525.1"/>
    <property type="molecule type" value="Genomic_DNA"/>
</dbReference>
<comment type="caution">
    <text evidence="2">The sequence shown here is derived from an EMBL/GenBank/DDBJ whole genome shotgun (WGS) entry which is preliminary data.</text>
</comment>
<organism evidence="2 3">
    <name type="scientific">Maritalea mediterranea</name>
    <dbReference type="NCBI Taxonomy" id="2909667"/>
    <lineage>
        <taxon>Bacteria</taxon>
        <taxon>Pseudomonadati</taxon>
        <taxon>Pseudomonadota</taxon>
        <taxon>Alphaproteobacteria</taxon>
        <taxon>Hyphomicrobiales</taxon>
        <taxon>Devosiaceae</taxon>
        <taxon>Maritalea</taxon>
    </lineage>
</organism>
<keyword evidence="1" id="KW-0732">Signal</keyword>
<accession>A0ABS9E6M3</accession>
<proteinExistence type="predicted"/>
<keyword evidence="3" id="KW-1185">Reference proteome</keyword>
<reference evidence="2 3" key="1">
    <citation type="submission" date="2022-01" db="EMBL/GenBank/DDBJ databases">
        <title>Maritalea mediterranea sp. nov., isolated from marine plastic residues from the Malva-rosa beach (Valencia, Spain).</title>
        <authorList>
            <person name="Vidal-Verdu A."/>
            <person name="Molina-Menor E."/>
            <person name="Pascual J."/>
            <person name="Pereto J."/>
            <person name="Porcar M."/>
        </authorList>
    </citation>
    <scope>NUCLEOTIDE SEQUENCE [LARGE SCALE GENOMIC DNA]</scope>
    <source>
        <strain evidence="2 3">P4.10X</strain>
    </source>
</reference>
<gene>
    <name evidence="2" type="ORF">L1I42_08490</name>
</gene>